<comment type="similarity">
    <text evidence="2">Belongs to the MiT/TFE family.</text>
</comment>
<dbReference type="KEGG" id="lgi:LOTGIDRAFT_89098"/>
<dbReference type="InterPro" id="IPR036638">
    <property type="entry name" value="HLH_DNA-bd_sf"/>
</dbReference>
<dbReference type="Pfam" id="PF00010">
    <property type="entry name" value="HLH"/>
    <property type="match status" value="1"/>
</dbReference>
<dbReference type="GO" id="GO:0000981">
    <property type="term" value="F:DNA-binding transcription factor activity, RNA polymerase II-specific"/>
    <property type="evidence" value="ECO:0007669"/>
    <property type="project" value="TreeGrafter"/>
</dbReference>
<organism evidence="9 10">
    <name type="scientific">Lottia gigantea</name>
    <name type="common">Giant owl limpet</name>
    <dbReference type="NCBI Taxonomy" id="225164"/>
    <lineage>
        <taxon>Eukaryota</taxon>
        <taxon>Metazoa</taxon>
        <taxon>Spiralia</taxon>
        <taxon>Lophotrochozoa</taxon>
        <taxon>Mollusca</taxon>
        <taxon>Gastropoda</taxon>
        <taxon>Patellogastropoda</taxon>
        <taxon>Lottioidea</taxon>
        <taxon>Lottiidae</taxon>
        <taxon>Lottia</taxon>
    </lineage>
</organism>
<evidence type="ECO:0000256" key="7">
    <source>
        <dbReference type="SAM" id="MobiDB-lite"/>
    </source>
</evidence>
<dbReference type="SUPFAM" id="SSF47459">
    <property type="entry name" value="HLH, helix-loop-helix DNA-binding domain"/>
    <property type="match status" value="1"/>
</dbReference>
<evidence type="ECO:0000259" key="8">
    <source>
        <dbReference type="PROSITE" id="PS50888"/>
    </source>
</evidence>
<dbReference type="GeneID" id="20252825"/>
<dbReference type="Proteomes" id="UP000030746">
    <property type="component" value="Unassembled WGS sequence"/>
</dbReference>
<evidence type="ECO:0000256" key="1">
    <source>
        <dbReference type="ARBA" id="ARBA00004123"/>
    </source>
</evidence>
<name>V4A1B7_LOTGI</name>
<evidence type="ECO:0000256" key="3">
    <source>
        <dbReference type="ARBA" id="ARBA00023015"/>
    </source>
</evidence>
<feature type="domain" description="BHLH" evidence="8">
    <location>
        <begin position="16"/>
        <end position="69"/>
    </location>
</feature>
<evidence type="ECO:0000256" key="2">
    <source>
        <dbReference type="ARBA" id="ARBA00008289"/>
    </source>
</evidence>
<dbReference type="STRING" id="225164.V4A1B7"/>
<dbReference type="PROSITE" id="PS50888">
    <property type="entry name" value="BHLH"/>
    <property type="match status" value="1"/>
</dbReference>
<feature type="non-terminal residue" evidence="9">
    <location>
        <position position="1"/>
    </location>
</feature>
<dbReference type="GO" id="GO:0046983">
    <property type="term" value="F:protein dimerization activity"/>
    <property type="evidence" value="ECO:0007669"/>
    <property type="project" value="InterPro"/>
</dbReference>
<keyword evidence="5" id="KW-0804">Transcription</keyword>
<dbReference type="PANTHER" id="PTHR45776">
    <property type="entry name" value="MIP04163P"/>
    <property type="match status" value="1"/>
</dbReference>
<reference evidence="9 10" key="1">
    <citation type="journal article" date="2013" name="Nature">
        <title>Insights into bilaterian evolution from three spiralian genomes.</title>
        <authorList>
            <person name="Simakov O."/>
            <person name="Marletaz F."/>
            <person name="Cho S.J."/>
            <person name="Edsinger-Gonzales E."/>
            <person name="Havlak P."/>
            <person name="Hellsten U."/>
            <person name="Kuo D.H."/>
            <person name="Larsson T."/>
            <person name="Lv J."/>
            <person name="Arendt D."/>
            <person name="Savage R."/>
            <person name="Osoegawa K."/>
            <person name="de Jong P."/>
            <person name="Grimwood J."/>
            <person name="Chapman J.A."/>
            <person name="Shapiro H."/>
            <person name="Aerts A."/>
            <person name="Otillar R.P."/>
            <person name="Terry A.Y."/>
            <person name="Boore J.L."/>
            <person name="Grigoriev I.V."/>
            <person name="Lindberg D.R."/>
            <person name="Seaver E.C."/>
            <person name="Weisblat D.A."/>
            <person name="Putnam N.H."/>
            <person name="Rokhsar D.S."/>
        </authorList>
    </citation>
    <scope>NUCLEOTIDE SEQUENCE [LARGE SCALE GENOMIC DNA]</scope>
</reference>
<dbReference type="Gene3D" id="4.10.280.10">
    <property type="entry name" value="Helix-loop-helix DNA-binding domain"/>
    <property type="match status" value="1"/>
</dbReference>
<dbReference type="GO" id="GO:0005634">
    <property type="term" value="C:nucleus"/>
    <property type="evidence" value="ECO:0007669"/>
    <property type="project" value="UniProtKB-SubCell"/>
</dbReference>
<sequence>LFTSEEDAKLWAKDRHKKDTHNMIERRRRFNINDRIKELGTLLPKSTDPDMRQNKGTILKASVDYIRRLKRDQDKMRHAEEKNRQLEAQNRKLLLRMQ</sequence>
<evidence type="ECO:0000313" key="9">
    <source>
        <dbReference type="EMBL" id="ESO90442.1"/>
    </source>
</evidence>
<keyword evidence="3" id="KW-0805">Transcription regulation</keyword>
<dbReference type="RefSeq" id="XP_009058751.1">
    <property type="nucleotide sequence ID" value="XM_009060503.1"/>
</dbReference>
<dbReference type="EMBL" id="KB202408">
    <property type="protein sequence ID" value="ESO90442.1"/>
    <property type="molecule type" value="Genomic_DNA"/>
</dbReference>
<dbReference type="CDD" id="cd11397">
    <property type="entry name" value="bHLHzip_MITF_like"/>
    <property type="match status" value="1"/>
</dbReference>
<gene>
    <name evidence="9" type="ORF">LOTGIDRAFT_89098</name>
</gene>
<proteinExistence type="inferred from homology"/>
<feature type="region of interest" description="Disordered" evidence="7">
    <location>
        <begin position="74"/>
        <end position="98"/>
    </location>
</feature>
<evidence type="ECO:0000256" key="6">
    <source>
        <dbReference type="ARBA" id="ARBA00023242"/>
    </source>
</evidence>
<dbReference type="GO" id="GO:0000978">
    <property type="term" value="F:RNA polymerase II cis-regulatory region sequence-specific DNA binding"/>
    <property type="evidence" value="ECO:0007669"/>
    <property type="project" value="TreeGrafter"/>
</dbReference>
<evidence type="ECO:0000313" key="10">
    <source>
        <dbReference type="Proteomes" id="UP000030746"/>
    </source>
</evidence>
<feature type="compositionally biased region" description="Basic and acidic residues" evidence="7">
    <location>
        <begin position="74"/>
        <end position="85"/>
    </location>
</feature>
<dbReference type="PANTHER" id="PTHR45776:SF2">
    <property type="entry name" value="MIP04163P"/>
    <property type="match status" value="1"/>
</dbReference>
<dbReference type="InterPro" id="IPR011598">
    <property type="entry name" value="bHLH_dom"/>
</dbReference>
<dbReference type="CTD" id="20252825"/>
<dbReference type="OMA" id="NNDPFHE"/>
<evidence type="ECO:0000256" key="5">
    <source>
        <dbReference type="ARBA" id="ARBA00023163"/>
    </source>
</evidence>
<accession>V4A1B7</accession>
<dbReference type="AlphaFoldDB" id="V4A1B7"/>
<protein>
    <recommendedName>
        <fullName evidence="8">BHLH domain-containing protein</fullName>
    </recommendedName>
</protein>
<dbReference type="SMART" id="SM00353">
    <property type="entry name" value="HLH"/>
    <property type="match status" value="1"/>
</dbReference>
<keyword evidence="10" id="KW-1185">Reference proteome</keyword>
<evidence type="ECO:0000256" key="4">
    <source>
        <dbReference type="ARBA" id="ARBA00023125"/>
    </source>
</evidence>
<feature type="non-terminal residue" evidence="9">
    <location>
        <position position="98"/>
    </location>
</feature>
<comment type="subcellular location">
    <subcellularLocation>
        <location evidence="1">Nucleus</location>
    </subcellularLocation>
</comment>
<dbReference type="OrthoDB" id="6076157at2759"/>
<dbReference type="HOGENOM" id="CLU_153585_0_0_1"/>
<keyword evidence="4" id="KW-0238">DNA-binding</keyword>
<keyword evidence="6" id="KW-0539">Nucleus</keyword>